<reference evidence="1 2" key="1">
    <citation type="journal article" date="2020" name="Phytopathology">
        <title>Genome Sequence Resources of Colletotrichum truncatum, C. plurivorum, C. musicola, and C. sojae: Four Species Pathogenic to Soybean (Glycine max).</title>
        <authorList>
            <person name="Rogerio F."/>
            <person name="Boufleur T.R."/>
            <person name="Ciampi-Guillardi M."/>
            <person name="Sukno S.A."/>
            <person name="Thon M.R."/>
            <person name="Massola Junior N.S."/>
            <person name="Baroncelli R."/>
        </authorList>
    </citation>
    <scope>NUCLEOTIDE SEQUENCE [LARGE SCALE GENOMIC DNA]</scope>
    <source>
        <strain evidence="1 2">CMES1059</strain>
    </source>
</reference>
<keyword evidence="2" id="KW-1185">Reference proteome</keyword>
<dbReference type="EMBL" id="VUJX02000007">
    <property type="protein sequence ID" value="KAL0934552.1"/>
    <property type="molecule type" value="Genomic_DNA"/>
</dbReference>
<evidence type="ECO:0000313" key="2">
    <source>
        <dbReference type="Proteomes" id="UP000805649"/>
    </source>
</evidence>
<sequence length="914" mass="101624">MASGSKPAENKLWGGRFTGGLDPLMEQYNESIHFDKLLYKQDIYGSIAFARANHTNGILTQHEFQEIERGLLEVEKEWENGSFKIVQGDEDIHTANERRLGEIIGKDIAGKLHTGRSRNEQVVCDMRMWLRDELRKLEGHLISFLRVTADRAEKEIDYIMPGYTHLQRAQPVRWSHWMLSYGMAFVNDLERLREVIKRVNRNPLGCGALAGNPFNIDREAMSTELGFEGLLWNSMAGVADRDFVTETLQWGSVLMQHISRWSEDLIIYSSGEFGFVRLADAYSTGSSLMPQKKNPDSLELLRGKSGRVFGQMAGFMMTQKGLPSTYNKDLQESWEPMLDHVKTVSDSIQIAEGVLATLDTQPEKMKAALDPFMLATDVADYLVRKGVPFRETHHISGRCVALSEKTGIPMNELSYEQLKGVDARFEEDIAETFNYEKSVEMRAAKGGTSRSSVLEQIAVLRASLENLYVMSAGLDSQRLEAVFQSRPDILKGIQKAADTPDRVALFNNIASFVYEQINGPEPASKRRRVDGGPTNGFKATNGTAAVGASKSSGPRNAADEDVLLEIKEISVSVPQRKKYELCFTANHLYARVPGTTTPVEGIIYPWEDIEYAFYLPVPEKTQVQHNYVLFPRGTCLPTKTAPEKEALVFTVPSTPPKQGTIAGPKATAAAAVSDTYRSLFDWALTTHLSSAGNAVEIVSADPAKFHSLVRQPHRPNEKAVHVKAFRGSKDGYLFFLPNGILYGFKKPLVFLPTDRIVAVSYTNILQRTFNMVVEVFAEGDATEEIEFGMLDQEDYAGIDESYVKRHGLQDRSMAEQRKAKMELTENLKAKKGEDAEAAANGAVAGTGLSELAKAHLEAEQQLQDDEDEDEEDYDPGSDGESEGSGSDSDDDDDDDDDDAEGDGDEEMDDDEGEE</sequence>
<gene>
    <name evidence="1" type="ORF">CTRU02_211351</name>
</gene>
<dbReference type="Proteomes" id="UP000805649">
    <property type="component" value="Unassembled WGS sequence"/>
</dbReference>
<evidence type="ECO:0000313" key="1">
    <source>
        <dbReference type="EMBL" id="KAL0934552.1"/>
    </source>
</evidence>
<comment type="caution">
    <text evidence="1">The sequence shown here is derived from an EMBL/GenBank/DDBJ whole genome shotgun (WGS) entry which is preliminary data.</text>
</comment>
<organism evidence="1 2">
    <name type="scientific">Colletotrichum truncatum</name>
    <name type="common">Anthracnose fungus</name>
    <name type="synonym">Colletotrichum capsici</name>
    <dbReference type="NCBI Taxonomy" id="5467"/>
    <lineage>
        <taxon>Eukaryota</taxon>
        <taxon>Fungi</taxon>
        <taxon>Dikarya</taxon>
        <taxon>Ascomycota</taxon>
        <taxon>Pezizomycotina</taxon>
        <taxon>Sordariomycetes</taxon>
        <taxon>Hypocreomycetidae</taxon>
        <taxon>Glomerellales</taxon>
        <taxon>Glomerellaceae</taxon>
        <taxon>Colletotrichum</taxon>
        <taxon>Colletotrichum truncatum species complex</taxon>
    </lineage>
</organism>
<protein>
    <submittedName>
        <fullName evidence="1">Argininosuccinate lyase</fullName>
    </submittedName>
</protein>
<accession>A0ACC3YRT0</accession>
<keyword evidence="1" id="KW-0456">Lyase</keyword>
<name>A0ACC3YRT0_COLTU</name>
<proteinExistence type="predicted"/>